<reference evidence="17" key="1">
    <citation type="journal article" date="2023" name="Science">
        <title>Genome structures resolve the early diversification of teleost fishes.</title>
        <authorList>
            <person name="Parey E."/>
            <person name="Louis A."/>
            <person name="Montfort J."/>
            <person name="Bouchez O."/>
            <person name="Roques C."/>
            <person name="Iampietro C."/>
            <person name="Lluch J."/>
            <person name="Castinel A."/>
            <person name="Donnadieu C."/>
            <person name="Desvignes T."/>
            <person name="Floi Bucao C."/>
            <person name="Jouanno E."/>
            <person name="Wen M."/>
            <person name="Mejri S."/>
            <person name="Dirks R."/>
            <person name="Jansen H."/>
            <person name="Henkel C."/>
            <person name="Chen W.J."/>
            <person name="Zahm M."/>
            <person name="Cabau C."/>
            <person name="Klopp C."/>
            <person name="Thompson A.W."/>
            <person name="Robinson-Rechavi M."/>
            <person name="Braasch I."/>
            <person name="Lecointre G."/>
            <person name="Bobe J."/>
            <person name="Postlethwait J.H."/>
            <person name="Berthelot C."/>
            <person name="Roest Crollius H."/>
            <person name="Guiguen Y."/>
        </authorList>
    </citation>
    <scope>NUCLEOTIDE SEQUENCE</scope>
    <source>
        <strain evidence="17">WJC10195</strain>
    </source>
</reference>
<dbReference type="PANTHER" id="PTHR11183">
    <property type="entry name" value="GLYCOGENIN SUBFAMILY MEMBER"/>
    <property type="match status" value="1"/>
</dbReference>
<evidence type="ECO:0000256" key="6">
    <source>
        <dbReference type="ARBA" id="ARBA00022723"/>
    </source>
</evidence>
<accession>A0A9Q1F4C0</accession>
<evidence type="ECO:0000256" key="8">
    <source>
        <dbReference type="ARBA" id="ARBA00023180"/>
    </source>
</evidence>
<keyword evidence="9" id="KW-0464">Manganese</keyword>
<evidence type="ECO:0000256" key="12">
    <source>
        <dbReference type="ARBA" id="ARBA00047374"/>
    </source>
</evidence>
<dbReference type="InterPro" id="IPR029044">
    <property type="entry name" value="Nucleotide-diphossugar_trans"/>
</dbReference>
<evidence type="ECO:0000256" key="5">
    <source>
        <dbReference type="ARBA" id="ARBA00022679"/>
    </source>
</evidence>
<dbReference type="GO" id="GO:0008466">
    <property type="term" value="F:glycogenin glucosyltransferase activity"/>
    <property type="evidence" value="ECO:0007669"/>
    <property type="project" value="UniProtKB-EC"/>
</dbReference>
<evidence type="ECO:0000313" key="17">
    <source>
        <dbReference type="EMBL" id="KAJ8350759.1"/>
    </source>
</evidence>
<evidence type="ECO:0000256" key="14">
    <source>
        <dbReference type="ARBA" id="ARBA00049637"/>
    </source>
</evidence>
<evidence type="ECO:0000256" key="7">
    <source>
        <dbReference type="ARBA" id="ARBA00023056"/>
    </source>
</evidence>
<protein>
    <recommendedName>
        <fullName evidence="11">glycogenin glucosyltransferase</fullName>
        <ecNumber evidence="11">2.4.1.186</ecNumber>
    </recommendedName>
</protein>
<comment type="catalytic activity">
    <reaction evidence="12">
        <text>[1,4-alpha-D-glucosyl](n)-L-tyrosyl-[glycogenin] + UDP-alpha-D-glucose = [1,4-alpha-D-glucosyl](n+1)-L-tyrosyl-[glycogenin] + UDP + H(+)</text>
        <dbReference type="Rhea" id="RHEA:56560"/>
        <dbReference type="Rhea" id="RHEA-COMP:14606"/>
        <dbReference type="Rhea" id="RHEA-COMP:14607"/>
        <dbReference type="ChEBI" id="CHEBI:15378"/>
        <dbReference type="ChEBI" id="CHEBI:58223"/>
        <dbReference type="ChEBI" id="CHEBI:58885"/>
        <dbReference type="ChEBI" id="CHEBI:140574"/>
        <dbReference type="EC" id="2.4.1.186"/>
    </reaction>
    <physiologicalReaction direction="left-to-right" evidence="12">
        <dbReference type="Rhea" id="RHEA:56561"/>
    </physiologicalReaction>
</comment>
<dbReference type="SUPFAM" id="SSF53448">
    <property type="entry name" value="Nucleotide-diphospho-sugar transferases"/>
    <property type="match status" value="1"/>
</dbReference>
<evidence type="ECO:0000256" key="2">
    <source>
        <dbReference type="ARBA" id="ARBA00004496"/>
    </source>
</evidence>
<evidence type="ECO:0000256" key="16">
    <source>
        <dbReference type="SAM" id="MobiDB-lite"/>
    </source>
</evidence>
<dbReference type="Proteomes" id="UP001152622">
    <property type="component" value="Chromosome 9"/>
</dbReference>
<dbReference type="Gene3D" id="3.90.550.10">
    <property type="entry name" value="Spore Coat Polysaccharide Biosynthesis Protein SpsA, Chain A"/>
    <property type="match status" value="1"/>
</dbReference>
<evidence type="ECO:0000256" key="9">
    <source>
        <dbReference type="ARBA" id="ARBA00023211"/>
    </source>
</evidence>
<dbReference type="GO" id="GO:0046872">
    <property type="term" value="F:metal ion binding"/>
    <property type="evidence" value="ECO:0007669"/>
    <property type="project" value="UniProtKB-KW"/>
</dbReference>
<evidence type="ECO:0000256" key="11">
    <source>
        <dbReference type="ARBA" id="ARBA00038934"/>
    </source>
</evidence>
<comment type="caution">
    <text evidence="17">The sequence shown here is derived from an EMBL/GenBank/DDBJ whole genome shotgun (WGS) entry which is preliminary data.</text>
</comment>
<dbReference type="EC" id="2.4.1.186" evidence="11"/>
<comment type="catalytic activity">
    <reaction evidence="13">
        <text>L-tyrosyl-[glycogenin] + UDP-alpha-D-glucose = alpha-D-glucosyl-L-tyrosyl-[glycogenin] + UDP + H(+)</text>
        <dbReference type="Rhea" id="RHEA:23360"/>
        <dbReference type="Rhea" id="RHEA-COMP:14604"/>
        <dbReference type="Rhea" id="RHEA-COMP:14605"/>
        <dbReference type="ChEBI" id="CHEBI:15378"/>
        <dbReference type="ChEBI" id="CHEBI:46858"/>
        <dbReference type="ChEBI" id="CHEBI:58223"/>
        <dbReference type="ChEBI" id="CHEBI:58885"/>
        <dbReference type="ChEBI" id="CHEBI:140573"/>
        <dbReference type="EC" id="2.4.1.186"/>
    </reaction>
    <physiologicalReaction direction="left-to-right" evidence="13">
        <dbReference type="Rhea" id="RHEA:23361"/>
    </physiologicalReaction>
</comment>
<keyword evidence="6" id="KW-0479">Metal-binding</keyword>
<dbReference type="EMBL" id="JAINUF010000009">
    <property type="protein sequence ID" value="KAJ8350759.1"/>
    <property type="molecule type" value="Genomic_DNA"/>
</dbReference>
<proteinExistence type="inferred from homology"/>
<organism evidence="17 18">
    <name type="scientific">Synaphobranchus kaupii</name>
    <name type="common">Kaup's arrowtooth eel</name>
    <dbReference type="NCBI Taxonomy" id="118154"/>
    <lineage>
        <taxon>Eukaryota</taxon>
        <taxon>Metazoa</taxon>
        <taxon>Chordata</taxon>
        <taxon>Craniata</taxon>
        <taxon>Vertebrata</taxon>
        <taxon>Euteleostomi</taxon>
        <taxon>Actinopterygii</taxon>
        <taxon>Neopterygii</taxon>
        <taxon>Teleostei</taxon>
        <taxon>Anguilliformes</taxon>
        <taxon>Synaphobranchidae</taxon>
        <taxon>Synaphobranchus</taxon>
    </lineage>
</organism>
<evidence type="ECO:0000256" key="10">
    <source>
        <dbReference type="ARBA" id="ARBA00038162"/>
    </source>
</evidence>
<dbReference type="InterPro" id="IPR002495">
    <property type="entry name" value="Glyco_trans_8"/>
</dbReference>
<keyword evidence="18" id="KW-1185">Reference proteome</keyword>
<dbReference type="FunFam" id="3.90.550.10:FF:000092">
    <property type="entry name" value="Glycogenin 2"/>
    <property type="match status" value="1"/>
</dbReference>
<sequence length="364" mass="41376">MPVTDQAFVTLATNDAYSQGALVVGKCLRRHGTSRQTVVMVTSHVSQGARAALARVFHQVKEVEVLDSSDWARLIMMGRPELGVTLTKLHCWALTEYSKCVFLDADVLVLCNVDELFDRQEFSAAPDPGWPDCFNSGVFVFRPSLQTHNQLLQWARERGSFDGGDQGLLNSFFSGWATEDISKHLPFIYNLSTSAVYTYLPAFQQYGPEAKIVHFLGAIKPWHCKYDRQKEEVYLGDGSTFHRHLYPFMKQWWTEYWQPVAPSFTQTYTWEDPEAQHQKAGSVEVTHKQDSFPHTGKASTPAAPKEMGTHRADTSPGDEAELAAHLRPEVDDLDHKRRWEEGRADYLGKDAFDNIRKKLDTFLE</sequence>
<evidence type="ECO:0000256" key="13">
    <source>
        <dbReference type="ARBA" id="ARBA00047924"/>
    </source>
</evidence>
<dbReference type="Pfam" id="PF01501">
    <property type="entry name" value="Glyco_transf_8"/>
    <property type="match status" value="2"/>
</dbReference>
<comment type="function">
    <text evidence="14">Glycogenin participates in the glycogen biosynthetic process along with glycogen synthase and glycogen branching enzyme. It catalyzes the formation of a short alpha (1,4)-glucosyl chain covalently attached via a glucose 1-O-tyrosyl linkage to internal tyrosine residues and these chains act as primers for the elongation reaction catalyzed by glycogen synthase.</text>
</comment>
<keyword evidence="8" id="KW-0325">Glycoprotein</keyword>
<dbReference type="GO" id="GO:0005978">
    <property type="term" value="P:glycogen biosynthetic process"/>
    <property type="evidence" value="ECO:0007669"/>
    <property type="project" value="UniProtKB-KW"/>
</dbReference>
<comment type="cofactor">
    <cofactor evidence="1">
        <name>Mn(2+)</name>
        <dbReference type="ChEBI" id="CHEBI:29035"/>
    </cofactor>
</comment>
<evidence type="ECO:0000256" key="1">
    <source>
        <dbReference type="ARBA" id="ARBA00001936"/>
    </source>
</evidence>
<comment type="similarity">
    <text evidence="10">Belongs to the glycosyltransferase 8 family. Glycogenin subfamily.</text>
</comment>
<gene>
    <name evidence="17" type="ORF">SKAU_G00258890</name>
</gene>
<comment type="pathway">
    <text evidence="3">Glycan biosynthesis; glycogen biosynthesis.</text>
</comment>
<keyword evidence="5" id="KW-0808">Transferase</keyword>
<evidence type="ECO:0000313" key="18">
    <source>
        <dbReference type="Proteomes" id="UP001152622"/>
    </source>
</evidence>
<feature type="region of interest" description="Disordered" evidence="16">
    <location>
        <begin position="275"/>
        <end position="319"/>
    </location>
</feature>
<dbReference type="InterPro" id="IPR050587">
    <property type="entry name" value="GNT1/Glycosyltrans_8"/>
</dbReference>
<evidence type="ECO:0000256" key="15">
    <source>
        <dbReference type="ARBA" id="ARBA00057883"/>
    </source>
</evidence>
<comment type="function">
    <text evidence="15">Self-glucosylating initiator of glycogen synthesis. It catalyzes the formation of a short alpha (1,4)-glucosyl chain covalently attached via a glucose 1-O-tyrosyl linkage to internal tyrosine residues and these chains act as primers for the elongation reaction catalyzed by glycogen synthase.</text>
</comment>
<dbReference type="GO" id="GO:0005737">
    <property type="term" value="C:cytoplasm"/>
    <property type="evidence" value="ECO:0007669"/>
    <property type="project" value="UniProtKB-SubCell"/>
</dbReference>
<evidence type="ECO:0000256" key="3">
    <source>
        <dbReference type="ARBA" id="ARBA00004964"/>
    </source>
</evidence>
<dbReference type="CDD" id="cd02537">
    <property type="entry name" value="GT8_Glycogenin"/>
    <property type="match status" value="1"/>
</dbReference>
<evidence type="ECO:0000256" key="4">
    <source>
        <dbReference type="ARBA" id="ARBA00022490"/>
    </source>
</evidence>
<comment type="subcellular location">
    <subcellularLocation>
        <location evidence="2">Cytoplasm</location>
    </subcellularLocation>
</comment>
<keyword evidence="4" id="KW-0963">Cytoplasm</keyword>
<dbReference type="OrthoDB" id="2014201at2759"/>
<dbReference type="AlphaFoldDB" id="A0A9Q1F4C0"/>
<name>A0A9Q1F4C0_SYNKA</name>
<keyword evidence="7" id="KW-0320">Glycogen biosynthesis</keyword>